<dbReference type="AlphaFoldDB" id="A0AAD5UQX9"/>
<evidence type="ECO:0000313" key="4">
    <source>
        <dbReference type="Proteomes" id="UP001212997"/>
    </source>
</evidence>
<evidence type="ECO:0000313" key="3">
    <source>
        <dbReference type="EMBL" id="KAJ3475257.1"/>
    </source>
</evidence>
<sequence>MRNHNVVKVYKGAILVDGELYWDSREPQNEARDLDLLVSELEQTRIDKIQPEALSPVSIQRGRQLTIKPRIASRPSDSGKWPYERKASFKRDEVGSSDDSDSSSSTVKPLNRKPEGPTSLPGNKGYEPLHVVEPSRLRPQVIRPSASYGLLSRWDTAAYGIRGAYVSKPNSGQPPSPSVLRGPRPPKDGWLYVVTAGTATGIFHTYTEVKARTYGIPGAIYKAYPSRSEAELAYQYVERIGALKVINPNRSKSSLPILWTLPNRLTTSCNKKTLYKHPRQQAIPSSLHHRLEFLMTGKSFF</sequence>
<dbReference type="Gene3D" id="3.40.970.10">
    <property type="entry name" value="Ribonuclease H1, N-terminal domain"/>
    <property type="match status" value="1"/>
</dbReference>
<feature type="region of interest" description="Disordered" evidence="1">
    <location>
        <begin position="68"/>
        <end position="128"/>
    </location>
</feature>
<dbReference type="SUPFAM" id="SSF55658">
    <property type="entry name" value="L9 N-domain-like"/>
    <property type="match status" value="1"/>
</dbReference>
<dbReference type="Proteomes" id="UP001212997">
    <property type="component" value="Unassembled WGS sequence"/>
</dbReference>
<comment type="caution">
    <text evidence="3">The sequence shown here is derived from an EMBL/GenBank/DDBJ whole genome shotgun (WGS) entry which is preliminary data.</text>
</comment>
<evidence type="ECO:0000259" key="2">
    <source>
        <dbReference type="Pfam" id="PF01693"/>
    </source>
</evidence>
<dbReference type="EMBL" id="JANAWD010000887">
    <property type="protein sequence ID" value="KAJ3475257.1"/>
    <property type="molecule type" value="Genomic_DNA"/>
</dbReference>
<protein>
    <recommendedName>
        <fullName evidence="2">Ribonuclease H1 N-terminal domain-containing protein</fullName>
    </recommendedName>
</protein>
<proteinExistence type="predicted"/>
<reference evidence="3" key="1">
    <citation type="submission" date="2022-07" db="EMBL/GenBank/DDBJ databases">
        <title>Genome Sequence of Physisporinus lineatus.</title>
        <authorList>
            <person name="Buettner E."/>
        </authorList>
    </citation>
    <scope>NUCLEOTIDE SEQUENCE</scope>
    <source>
        <strain evidence="3">VT162</strain>
    </source>
</reference>
<dbReference type="InterPro" id="IPR009027">
    <property type="entry name" value="Ribosomal_bL9/RNase_H1_N"/>
</dbReference>
<feature type="compositionally biased region" description="Basic and acidic residues" evidence="1">
    <location>
        <begin position="82"/>
        <end position="94"/>
    </location>
</feature>
<evidence type="ECO:0000256" key="1">
    <source>
        <dbReference type="SAM" id="MobiDB-lite"/>
    </source>
</evidence>
<name>A0AAD5UQX9_9APHY</name>
<dbReference type="InterPro" id="IPR011320">
    <property type="entry name" value="RNase_H1_N"/>
</dbReference>
<organism evidence="3 4">
    <name type="scientific">Meripilus lineatus</name>
    <dbReference type="NCBI Taxonomy" id="2056292"/>
    <lineage>
        <taxon>Eukaryota</taxon>
        <taxon>Fungi</taxon>
        <taxon>Dikarya</taxon>
        <taxon>Basidiomycota</taxon>
        <taxon>Agaricomycotina</taxon>
        <taxon>Agaricomycetes</taxon>
        <taxon>Polyporales</taxon>
        <taxon>Meripilaceae</taxon>
        <taxon>Meripilus</taxon>
    </lineage>
</organism>
<dbReference type="Pfam" id="PF01693">
    <property type="entry name" value="Cauli_VI"/>
    <property type="match status" value="1"/>
</dbReference>
<feature type="domain" description="Ribonuclease H1 N-terminal" evidence="2">
    <location>
        <begin position="192"/>
        <end position="231"/>
    </location>
</feature>
<gene>
    <name evidence="3" type="ORF">NLI96_g11952</name>
</gene>
<dbReference type="InterPro" id="IPR037056">
    <property type="entry name" value="RNase_H1_N_sf"/>
</dbReference>
<accession>A0AAD5UQX9</accession>
<keyword evidence="4" id="KW-1185">Reference proteome</keyword>